<feature type="signal peptide" evidence="4">
    <location>
        <begin position="1"/>
        <end position="22"/>
    </location>
</feature>
<dbReference type="InterPro" id="IPR006143">
    <property type="entry name" value="RND_pump_MFP"/>
</dbReference>
<dbReference type="SUPFAM" id="SSF111369">
    <property type="entry name" value="HlyD-like secretion proteins"/>
    <property type="match status" value="1"/>
</dbReference>
<proteinExistence type="inferred from homology"/>
<dbReference type="Gene3D" id="2.40.50.100">
    <property type="match status" value="1"/>
</dbReference>
<dbReference type="InterPro" id="IPR058624">
    <property type="entry name" value="MdtA-like_HH"/>
</dbReference>
<feature type="region of interest" description="Disordered" evidence="3">
    <location>
        <begin position="367"/>
        <end position="393"/>
    </location>
</feature>
<comment type="caution">
    <text evidence="9">The sequence shown here is derived from an EMBL/GenBank/DDBJ whole genome shotgun (WGS) entry which is preliminary data.</text>
</comment>
<dbReference type="Pfam" id="PF25876">
    <property type="entry name" value="HH_MFP_RND"/>
    <property type="match status" value="1"/>
</dbReference>
<feature type="domain" description="Multidrug resistance protein MdtA-like C-terminal permuted SH3" evidence="8">
    <location>
        <begin position="304"/>
        <end position="363"/>
    </location>
</feature>
<dbReference type="Proteomes" id="UP000560000">
    <property type="component" value="Unassembled WGS sequence"/>
</dbReference>
<dbReference type="Gene3D" id="2.40.30.170">
    <property type="match status" value="1"/>
</dbReference>
<evidence type="ECO:0000256" key="2">
    <source>
        <dbReference type="ARBA" id="ARBA00009477"/>
    </source>
</evidence>
<dbReference type="EMBL" id="JACHET010000001">
    <property type="protein sequence ID" value="MBB6183610.1"/>
    <property type="molecule type" value="Genomic_DNA"/>
</dbReference>
<dbReference type="Pfam" id="PF25967">
    <property type="entry name" value="RND-MFP_C"/>
    <property type="match status" value="1"/>
</dbReference>
<dbReference type="InterPro" id="IPR058626">
    <property type="entry name" value="MdtA-like_b-barrel"/>
</dbReference>
<evidence type="ECO:0000256" key="1">
    <source>
        <dbReference type="ARBA" id="ARBA00004519"/>
    </source>
</evidence>
<dbReference type="GO" id="GO:0046677">
    <property type="term" value="P:response to antibiotic"/>
    <property type="evidence" value="ECO:0007669"/>
    <property type="project" value="TreeGrafter"/>
</dbReference>
<dbReference type="RefSeq" id="WP_052394773.1">
    <property type="nucleotide sequence ID" value="NZ_JACHET010000001.1"/>
</dbReference>
<dbReference type="Gene3D" id="1.10.287.470">
    <property type="entry name" value="Helix hairpin bin"/>
    <property type="match status" value="1"/>
</dbReference>
<gene>
    <name evidence="9" type="ORF">HNQ86_000955</name>
</gene>
<dbReference type="GO" id="GO:0022857">
    <property type="term" value="F:transmembrane transporter activity"/>
    <property type="evidence" value="ECO:0007669"/>
    <property type="project" value="InterPro"/>
</dbReference>
<protein>
    <submittedName>
        <fullName evidence="9">Membrane fusion protein (Multidrug efflux system)</fullName>
    </submittedName>
</protein>
<accession>A0A841KF57</accession>
<dbReference type="Gene3D" id="2.40.420.20">
    <property type="match status" value="1"/>
</dbReference>
<evidence type="ECO:0000259" key="8">
    <source>
        <dbReference type="Pfam" id="PF25967"/>
    </source>
</evidence>
<evidence type="ECO:0000313" key="10">
    <source>
        <dbReference type="Proteomes" id="UP000560000"/>
    </source>
</evidence>
<feature type="domain" description="Multidrug resistance protein MdtA-like barrel-sandwich hybrid" evidence="6">
    <location>
        <begin position="63"/>
        <end position="204"/>
    </location>
</feature>
<evidence type="ECO:0000259" key="6">
    <source>
        <dbReference type="Pfam" id="PF25917"/>
    </source>
</evidence>
<dbReference type="Pfam" id="PF25917">
    <property type="entry name" value="BSH_RND"/>
    <property type="match status" value="1"/>
</dbReference>
<evidence type="ECO:0000313" key="9">
    <source>
        <dbReference type="EMBL" id="MBB6183610.1"/>
    </source>
</evidence>
<organism evidence="9 10">
    <name type="scientific">Oleiagrimonas soli</name>
    <dbReference type="NCBI Taxonomy" id="1543381"/>
    <lineage>
        <taxon>Bacteria</taxon>
        <taxon>Pseudomonadati</taxon>
        <taxon>Pseudomonadota</taxon>
        <taxon>Gammaproteobacteria</taxon>
        <taxon>Lysobacterales</taxon>
        <taxon>Rhodanobacteraceae</taxon>
        <taxon>Oleiagrimonas</taxon>
    </lineage>
</organism>
<dbReference type="InterPro" id="IPR058625">
    <property type="entry name" value="MdtA-like_BSH"/>
</dbReference>
<dbReference type="AlphaFoldDB" id="A0A841KF57"/>
<dbReference type="PANTHER" id="PTHR30158:SF3">
    <property type="entry name" value="MULTIDRUG EFFLUX PUMP SUBUNIT ACRA-RELATED"/>
    <property type="match status" value="1"/>
</dbReference>
<comment type="subcellular location">
    <subcellularLocation>
        <location evidence="1">Cell inner membrane</location>
        <topology evidence="1">Lipid-anchor</topology>
    </subcellularLocation>
</comment>
<evidence type="ECO:0000259" key="5">
    <source>
        <dbReference type="Pfam" id="PF25876"/>
    </source>
</evidence>
<dbReference type="GO" id="GO:0030313">
    <property type="term" value="C:cell envelope"/>
    <property type="evidence" value="ECO:0007669"/>
    <property type="project" value="UniProtKB-SubCell"/>
</dbReference>
<feature type="chain" id="PRO_5032598737" evidence="4">
    <location>
        <begin position="23"/>
        <end position="393"/>
    </location>
</feature>
<dbReference type="GO" id="GO:0005886">
    <property type="term" value="C:plasma membrane"/>
    <property type="evidence" value="ECO:0007669"/>
    <property type="project" value="TreeGrafter"/>
</dbReference>
<evidence type="ECO:0000256" key="3">
    <source>
        <dbReference type="SAM" id="MobiDB-lite"/>
    </source>
</evidence>
<evidence type="ECO:0000256" key="4">
    <source>
        <dbReference type="SAM" id="SignalP"/>
    </source>
</evidence>
<feature type="domain" description="Multidrug resistance protein MdtA-like alpha-helical hairpin" evidence="5">
    <location>
        <begin position="103"/>
        <end position="173"/>
    </location>
</feature>
<dbReference type="NCBIfam" id="TIGR01730">
    <property type="entry name" value="RND_mfp"/>
    <property type="match status" value="1"/>
</dbReference>
<dbReference type="Pfam" id="PF25944">
    <property type="entry name" value="Beta-barrel_RND"/>
    <property type="match status" value="1"/>
</dbReference>
<dbReference type="PROSITE" id="PS51257">
    <property type="entry name" value="PROKAR_LIPOPROTEIN"/>
    <property type="match status" value="1"/>
</dbReference>
<comment type="similarity">
    <text evidence="2">Belongs to the membrane fusion protein (MFP) (TC 8.A.1) family.</text>
</comment>
<sequence>MNMTCSRTLSIFAPLLAAALLAACGGKSQNAHQMPPAQVGVEVTAPQAVPLIRDLVGRLSAYRSADVRARVSGVLLKRDYDEGTEVHKDQVLFQIDPAPLQATLDSARAALASAQADYTNNHVAANRARELAPKGFVSQSDLDNAEAAERTAAAAVKQARANVESAKINLGYATVRSPIDGRAGKQQVTEGALVGQGSATLLTTVDQIDPLYVNFTMSVDDLDRLRQAQAQGNASLLNTNQAKLRLTLPDGSVYGQPGTLDFSGTTVDPDTGAVELRGVIPNPEKSLLPGMYARLKVTFGTLKNVYLVPEPSLQRDTRGPYVLVLGKDGKVELHRVTTAGTYQNHWIVTKGLDKGERLIVTGMAHAQPGQPAQVAKPSAAKDSAKDAPTAGKH</sequence>
<name>A0A841KF57_9GAMM</name>
<evidence type="ECO:0000259" key="7">
    <source>
        <dbReference type="Pfam" id="PF25944"/>
    </source>
</evidence>
<dbReference type="InterPro" id="IPR058627">
    <property type="entry name" value="MdtA-like_C"/>
</dbReference>
<keyword evidence="4" id="KW-0732">Signal</keyword>
<feature type="domain" description="Multidrug resistance protein MdtA-like beta-barrel" evidence="7">
    <location>
        <begin position="210"/>
        <end position="300"/>
    </location>
</feature>
<dbReference type="PANTHER" id="PTHR30158">
    <property type="entry name" value="ACRA/E-RELATED COMPONENT OF DRUG EFFLUX TRANSPORTER"/>
    <property type="match status" value="1"/>
</dbReference>
<reference evidence="9 10" key="1">
    <citation type="submission" date="2020-08" db="EMBL/GenBank/DDBJ databases">
        <title>Genomic Encyclopedia of Type Strains, Phase IV (KMG-IV): sequencing the most valuable type-strain genomes for metagenomic binning, comparative biology and taxonomic classification.</title>
        <authorList>
            <person name="Goeker M."/>
        </authorList>
    </citation>
    <scope>NUCLEOTIDE SEQUENCE [LARGE SCALE GENOMIC DNA]</scope>
    <source>
        <strain evidence="9 10">DSM 107085</strain>
    </source>
</reference>